<dbReference type="AlphaFoldDB" id="A0A068NJ95"/>
<evidence type="ECO:0000313" key="2">
    <source>
        <dbReference type="EMBL" id="AIE83527.1"/>
    </source>
</evidence>
<sequence length="203" mass="21846">MENQNAQGQLSAPETDLSTLKLAELIAVAATHGLSFPAVGTSKQTVIDAIVAKRLEEGAGNTSGAPQNSDQTPKDGNETEGTGDNAAESNGDEPERWRWLSREVGTGPASAEDPDGWYDAQVFPDGSAEVLVYANTSRLNRPAHHRESQDLFIKVTSLDDFIHRLISLRYGALDIFLEKIGAQVPMDGDWADVIEEANRAASL</sequence>
<dbReference type="RefSeq" id="WP_025227796.1">
    <property type="nucleotide sequence ID" value="NZ_CP007139.1"/>
</dbReference>
<protein>
    <submittedName>
        <fullName evidence="2">Uncharacterized protein</fullName>
    </submittedName>
</protein>
<dbReference type="HOGENOM" id="CLU_1347231_0_0_0"/>
<evidence type="ECO:0000256" key="1">
    <source>
        <dbReference type="SAM" id="MobiDB-lite"/>
    </source>
</evidence>
<dbReference type="EMBL" id="CP007139">
    <property type="protein sequence ID" value="AIE83527.1"/>
    <property type="molecule type" value="Genomic_DNA"/>
</dbReference>
<proteinExistence type="predicted"/>
<feature type="compositionally biased region" description="Polar residues" evidence="1">
    <location>
        <begin position="60"/>
        <end position="71"/>
    </location>
</feature>
<reference evidence="2 3" key="1">
    <citation type="journal article" date="2014" name="PLoS ONE">
        <title>The first complete genome sequence of the class fimbriimonadia in the phylum armatimonadetes.</title>
        <authorList>
            <person name="Hu Z.Y."/>
            <person name="Wang Y.Z."/>
            <person name="Im W.T."/>
            <person name="Wang S.Y."/>
            <person name="Zhao G.P."/>
            <person name="Zheng H.J."/>
            <person name="Quan Z.X."/>
        </authorList>
    </citation>
    <scope>NUCLEOTIDE SEQUENCE [LARGE SCALE GENOMIC DNA]</scope>
    <source>
        <strain evidence="2">Gsoil 348</strain>
    </source>
</reference>
<keyword evidence="3" id="KW-1185">Reference proteome</keyword>
<dbReference type="STRING" id="661478.OP10G_0159"/>
<accession>A0A068NJ95</accession>
<organism evidence="2 3">
    <name type="scientific">Fimbriimonas ginsengisoli Gsoil 348</name>
    <dbReference type="NCBI Taxonomy" id="661478"/>
    <lineage>
        <taxon>Bacteria</taxon>
        <taxon>Bacillati</taxon>
        <taxon>Armatimonadota</taxon>
        <taxon>Fimbriimonadia</taxon>
        <taxon>Fimbriimonadales</taxon>
        <taxon>Fimbriimonadaceae</taxon>
        <taxon>Fimbriimonas</taxon>
    </lineage>
</organism>
<gene>
    <name evidence="2" type="ORF">OP10G_0159</name>
</gene>
<dbReference type="KEGG" id="fgi:OP10G_0159"/>
<feature type="region of interest" description="Disordered" evidence="1">
    <location>
        <begin position="57"/>
        <end position="96"/>
    </location>
</feature>
<dbReference type="Proteomes" id="UP000027982">
    <property type="component" value="Chromosome"/>
</dbReference>
<evidence type="ECO:0000313" key="3">
    <source>
        <dbReference type="Proteomes" id="UP000027982"/>
    </source>
</evidence>
<name>A0A068NJ95_FIMGI</name>